<evidence type="ECO:0000256" key="1">
    <source>
        <dbReference type="ARBA" id="ARBA00006754"/>
    </source>
</evidence>
<dbReference type="InterPro" id="IPR051448">
    <property type="entry name" value="CdaR-like_regulators"/>
</dbReference>
<protein>
    <recommendedName>
        <fullName evidence="7">PucR family transcriptional regulator</fullName>
    </recommendedName>
</protein>
<reference evidence="5 6" key="1">
    <citation type="submission" date="2020-04" db="EMBL/GenBank/DDBJ databases">
        <title>MicrobeNet Type strains.</title>
        <authorList>
            <person name="Nicholson A.C."/>
        </authorList>
    </citation>
    <scope>NUCLEOTIDE SEQUENCE [LARGE SCALE GENOMIC DNA]</scope>
    <source>
        <strain evidence="5 6">DSM 44956</strain>
    </source>
</reference>
<dbReference type="Proteomes" id="UP000540698">
    <property type="component" value="Unassembled WGS sequence"/>
</dbReference>
<sequence length="419" mass="46125">MTDGDDDVVRSVVSTILRDRDRLIAELSASMRAQVAALDSDTRLRGLFEAGTTDNLMSVLDFVQNDAAEHEVHAPARALVYARTLAQRDVPLSALIRAYRVGHAGFLDVAMRYAVELGGPDSAAAIIRIVNRTAVYIDRVCEHVGVAYEQERDRWVGSRGGLRQEWVARVLDGSADDIGRAEQVLRYPLTGHHVAVNAWTEPQLSARAAMDVLDAVRAALVPLLGNPRRALLVPTDEREIRMWFSVSRDLTIDIDAIQRALSALSLPVRVAIGGRGGGVEGFRRSLRRADRVRELVLLAGDGAPRAVSHEQVAAIALLSGDIEELRRYVADCLGELATDNQRNLWLRETLRVFLANNRSYAAAAQELAVHRNTVQYRVGQAVELIGHVFDDPDRTLHLHLALQAARWLGPAVLRPNPAL</sequence>
<proteinExistence type="inferred from homology"/>
<evidence type="ECO:0000259" key="4">
    <source>
        <dbReference type="Pfam" id="PF17853"/>
    </source>
</evidence>
<evidence type="ECO:0008006" key="7">
    <source>
        <dbReference type="Google" id="ProtNLM"/>
    </source>
</evidence>
<keyword evidence="6" id="KW-1185">Reference proteome</keyword>
<gene>
    <name evidence="5" type="ORF">HGB38_17220</name>
</gene>
<dbReference type="Pfam" id="PF14361">
    <property type="entry name" value="RsbRD_N"/>
    <property type="match status" value="1"/>
</dbReference>
<name>A0A7X6R446_9NOCA</name>
<dbReference type="PANTHER" id="PTHR33744:SF1">
    <property type="entry name" value="DNA-BINDING TRANSCRIPTIONAL ACTIVATOR ADER"/>
    <property type="match status" value="1"/>
</dbReference>
<accession>A0A7X6R446</accession>
<dbReference type="AlphaFoldDB" id="A0A7X6R446"/>
<feature type="domain" description="RsbT co-antagonist protein RsbRD N-terminal" evidence="3">
    <location>
        <begin position="21"/>
        <end position="160"/>
    </location>
</feature>
<evidence type="ECO:0000259" key="2">
    <source>
        <dbReference type="Pfam" id="PF13556"/>
    </source>
</evidence>
<dbReference type="Pfam" id="PF13556">
    <property type="entry name" value="HTH_30"/>
    <property type="match status" value="1"/>
</dbReference>
<dbReference type="InterPro" id="IPR025751">
    <property type="entry name" value="RsbRD_N_dom"/>
</dbReference>
<feature type="domain" description="PucR C-terminal helix-turn-helix" evidence="2">
    <location>
        <begin position="346"/>
        <end position="404"/>
    </location>
</feature>
<dbReference type="Pfam" id="PF17853">
    <property type="entry name" value="GGDEF_2"/>
    <property type="match status" value="1"/>
</dbReference>
<dbReference type="Gene3D" id="1.10.10.2840">
    <property type="entry name" value="PucR C-terminal helix-turn-helix domain"/>
    <property type="match status" value="1"/>
</dbReference>
<dbReference type="InterPro" id="IPR041522">
    <property type="entry name" value="CdaR_GGDEF"/>
</dbReference>
<dbReference type="RefSeq" id="WP_063910461.1">
    <property type="nucleotide sequence ID" value="NZ_JAAXOS010000008.1"/>
</dbReference>
<dbReference type="InterPro" id="IPR025736">
    <property type="entry name" value="PucR_C-HTH_dom"/>
</dbReference>
<dbReference type="EMBL" id="JAAXOS010000008">
    <property type="protein sequence ID" value="NKY27952.1"/>
    <property type="molecule type" value="Genomic_DNA"/>
</dbReference>
<evidence type="ECO:0000313" key="6">
    <source>
        <dbReference type="Proteomes" id="UP000540698"/>
    </source>
</evidence>
<evidence type="ECO:0000313" key="5">
    <source>
        <dbReference type="EMBL" id="NKY27952.1"/>
    </source>
</evidence>
<organism evidence="5 6">
    <name type="scientific">Nocardia gamkensis</name>
    <dbReference type="NCBI Taxonomy" id="352869"/>
    <lineage>
        <taxon>Bacteria</taxon>
        <taxon>Bacillati</taxon>
        <taxon>Actinomycetota</taxon>
        <taxon>Actinomycetes</taxon>
        <taxon>Mycobacteriales</taxon>
        <taxon>Nocardiaceae</taxon>
        <taxon>Nocardia</taxon>
    </lineage>
</organism>
<comment type="similarity">
    <text evidence="1">Belongs to the CdaR family.</text>
</comment>
<dbReference type="InterPro" id="IPR042070">
    <property type="entry name" value="PucR_C-HTH_sf"/>
</dbReference>
<feature type="domain" description="CdaR GGDEF-like" evidence="4">
    <location>
        <begin position="176"/>
        <end position="294"/>
    </location>
</feature>
<dbReference type="PANTHER" id="PTHR33744">
    <property type="entry name" value="CARBOHYDRATE DIACID REGULATOR"/>
    <property type="match status" value="1"/>
</dbReference>
<evidence type="ECO:0000259" key="3">
    <source>
        <dbReference type="Pfam" id="PF14361"/>
    </source>
</evidence>
<comment type="caution">
    <text evidence="5">The sequence shown here is derived from an EMBL/GenBank/DDBJ whole genome shotgun (WGS) entry which is preliminary data.</text>
</comment>